<name>A0A2K8U4A8_9GAMM</name>
<accession>A0A2K8U4A8</accession>
<dbReference type="OrthoDB" id="9806395at2"/>
<evidence type="ECO:0000313" key="2">
    <source>
        <dbReference type="EMBL" id="AUB80408.1"/>
    </source>
</evidence>
<dbReference type="InterPro" id="IPR011392">
    <property type="entry name" value="Tellurite-R_TerY"/>
</dbReference>
<dbReference type="SMART" id="SM00327">
    <property type="entry name" value="VWA"/>
    <property type="match status" value="1"/>
</dbReference>
<evidence type="ECO:0000313" key="3">
    <source>
        <dbReference type="Proteomes" id="UP000232638"/>
    </source>
</evidence>
<feature type="domain" description="VWFA" evidence="1">
    <location>
        <begin position="7"/>
        <end position="162"/>
    </location>
</feature>
<reference evidence="2 3" key="1">
    <citation type="submission" date="2017-03" db="EMBL/GenBank/DDBJ databases">
        <title>Complete genome sequence of Candidatus 'Thiodictyon syntrophicum' sp. nov. strain Cad16T, a photolithoautotroph purple sulfur bacterium isolated from an alpine meromictic lake.</title>
        <authorList>
            <person name="Luedin S.M."/>
            <person name="Pothier J.F."/>
            <person name="Danza F."/>
            <person name="Storelli N."/>
            <person name="Wittwer M."/>
            <person name="Tonolla M."/>
        </authorList>
    </citation>
    <scope>NUCLEOTIDE SEQUENCE [LARGE SCALE GENOMIC DNA]</scope>
    <source>
        <strain evidence="2 3">Cad16T</strain>
    </source>
</reference>
<dbReference type="EMBL" id="CP020370">
    <property type="protein sequence ID" value="AUB80408.1"/>
    <property type="molecule type" value="Genomic_DNA"/>
</dbReference>
<keyword evidence="3" id="KW-1185">Reference proteome</keyword>
<dbReference type="Proteomes" id="UP000232638">
    <property type="component" value="Chromosome"/>
</dbReference>
<dbReference type="AlphaFoldDB" id="A0A2K8U4A8"/>
<dbReference type="Pfam" id="PF00092">
    <property type="entry name" value="VWA"/>
    <property type="match status" value="1"/>
</dbReference>
<proteinExistence type="predicted"/>
<dbReference type="KEGG" id="tsy:THSYN_05215"/>
<dbReference type="InterPro" id="IPR036465">
    <property type="entry name" value="vWFA_dom_sf"/>
</dbReference>
<dbReference type="Gene3D" id="3.40.50.410">
    <property type="entry name" value="von Willebrand factor, type A domain"/>
    <property type="match status" value="1"/>
</dbReference>
<dbReference type="RefSeq" id="WP_100918207.1">
    <property type="nucleotide sequence ID" value="NZ_CP020370.1"/>
</dbReference>
<dbReference type="PROSITE" id="PS50234">
    <property type="entry name" value="VWFA"/>
    <property type="match status" value="1"/>
</dbReference>
<organism evidence="2 3">
    <name type="scientific">Candidatus Thiodictyon syntrophicum</name>
    <dbReference type="NCBI Taxonomy" id="1166950"/>
    <lineage>
        <taxon>Bacteria</taxon>
        <taxon>Pseudomonadati</taxon>
        <taxon>Pseudomonadota</taxon>
        <taxon>Gammaproteobacteria</taxon>
        <taxon>Chromatiales</taxon>
        <taxon>Chromatiaceae</taxon>
        <taxon>Thiodictyon</taxon>
    </lineage>
</organism>
<evidence type="ECO:0000259" key="1">
    <source>
        <dbReference type="PROSITE" id="PS50234"/>
    </source>
</evidence>
<sequence>MSERRLPVYILVDTSGSMRGEPIHALNVGLKAMEQALRRDPFALDTVYLSLITFDLQAREVFPLTPLDAVRIPEIEVPGSGATFLGAALNLLVQRVDRDLRRGSETQHGDWRPMVFVMTDGAPSDTQAYKEATAAVKQRNFARIVACAAGPKARVDVLRELTDTVVSLDTLDGSLFAQFFQWVSGSIAAGGRSGRTAGDTLPPLPSELRIAI</sequence>
<dbReference type="InterPro" id="IPR002035">
    <property type="entry name" value="VWF_A"/>
</dbReference>
<gene>
    <name evidence="2" type="ORF">THSYN_05215</name>
</gene>
<protein>
    <submittedName>
        <fullName evidence="2">Tellurium resistance protein TerY</fullName>
    </submittedName>
</protein>
<dbReference type="SUPFAM" id="SSF53300">
    <property type="entry name" value="vWA-like"/>
    <property type="match status" value="1"/>
</dbReference>
<dbReference type="PIRSF" id="PIRSF020634">
    <property type="entry name" value="TerY_vWA"/>
    <property type="match status" value="1"/>
</dbReference>